<dbReference type="Proteomes" id="UP000026961">
    <property type="component" value="Chromosome 9"/>
</dbReference>
<evidence type="ECO:0000313" key="1">
    <source>
        <dbReference type="EnsemblPlants" id="OGLUM09G05230.1"/>
    </source>
</evidence>
<organism evidence="1">
    <name type="scientific">Oryza glumipatula</name>
    <dbReference type="NCBI Taxonomy" id="40148"/>
    <lineage>
        <taxon>Eukaryota</taxon>
        <taxon>Viridiplantae</taxon>
        <taxon>Streptophyta</taxon>
        <taxon>Embryophyta</taxon>
        <taxon>Tracheophyta</taxon>
        <taxon>Spermatophyta</taxon>
        <taxon>Magnoliopsida</taxon>
        <taxon>Liliopsida</taxon>
        <taxon>Poales</taxon>
        <taxon>Poaceae</taxon>
        <taxon>BOP clade</taxon>
        <taxon>Oryzoideae</taxon>
        <taxon>Oryzeae</taxon>
        <taxon>Oryzinae</taxon>
        <taxon>Oryza</taxon>
    </lineage>
</organism>
<keyword evidence="2" id="KW-1185">Reference proteome</keyword>
<evidence type="ECO:0000313" key="2">
    <source>
        <dbReference type="Proteomes" id="UP000026961"/>
    </source>
</evidence>
<dbReference type="Gramene" id="OGLUM09G05230.1">
    <property type="protein sequence ID" value="OGLUM09G05230.1"/>
    <property type="gene ID" value="OGLUM09G05230"/>
</dbReference>
<sequence>MLFPNVSPHISFEAAPVADEATTPSRCIAPKVVPLARCSEPEARSGELVGAAAAEEEEEEVDLMS</sequence>
<name>A0A0E0B115_9ORYZ</name>
<dbReference type="AlphaFoldDB" id="A0A0E0B115"/>
<dbReference type="EnsemblPlants" id="OGLUM09G05230.1">
    <property type="protein sequence ID" value="OGLUM09G05230.1"/>
    <property type="gene ID" value="OGLUM09G05230"/>
</dbReference>
<dbReference type="HOGENOM" id="CLU_2853595_0_0_1"/>
<accession>A0A0E0B115</accession>
<reference evidence="1" key="2">
    <citation type="submission" date="2018-05" db="EMBL/GenBank/DDBJ databases">
        <title>OgluRS3 (Oryza glumaepatula Reference Sequence Version 3).</title>
        <authorList>
            <person name="Zhang J."/>
            <person name="Kudrna D."/>
            <person name="Lee S."/>
            <person name="Talag J."/>
            <person name="Welchert J."/>
            <person name="Wing R.A."/>
        </authorList>
    </citation>
    <scope>NUCLEOTIDE SEQUENCE [LARGE SCALE GENOMIC DNA]</scope>
</reference>
<proteinExistence type="predicted"/>
<reference evidence="1" key="1">
    <citation type="submission" date="2015-04" db="UniProtKB">
        <authorList>
            <consortium name="EnsemblPlants"/>
        </authorList>
    </citation>
    <scope>IDENTIFICATION</scope>
</reference>
<protein>
    <submittedName>
        <fullName evidence="1">Uncharacterized protein</fullName>
    </submittedName>
</protein>